<keyword evidence="5 13" id="KW-0812">Transmembrane</keyword>
<evidence type="ECO:0000256" key="6">
    <source>
        <dbReference type="ARBA" id="ARBA00022989"/>
    </source>
</evidence>
<protein>
    <recommendedName>
        <fullName evidence="17">Amiloride-sensitive sodium channel</fullName>
    </recommendedName>
</protein>
<evidence type="ECO:0000313" key="15">
    <source>
        <dbReference type="EMBL" id="KIH52444.1"/>
    </source>
</evidence>
<keyword evidence="10" id="KW-0325">Glycoprotein</keyword>
<evidence type="ECO:0000256" key="2">
    <source>
        <dbReference type="ARBA" id="ARBA00007193"/>
    </source>
</evidence>
<proteinExistence type="inferred from homology"/>
<dbReference type="OrthoDB" id="8065060at2759"/>
<evidence type="ECO:0000256" key="12">
    <source>
        <dbReference type="ARBA" id="ARBA00023303"/>
    </source>
</evidence>
<keyword evidence="16" id="KW-1185">Reference proteome</keyword>
<dbReference type="PANTHER" id="PTHR11690">
    <property type="entry name" value="AMILORIDE-SENSITIVE SODIUM CHANNEL-RELATED"/>
    <property type="match status" value="1"/>
</dbReference>
<feature type="transmembrane region" description="Helical" evidence="14">
    <location>
        <begin position="116"/>
        <end position="137"/>
    </location>
</feature>
<dbReference type="Proteomes" id="UP000054047">
    <property type="component" value="Unassembled WGS sequence"/>
</dbReference>
<organism evidence="15 16">
    <name type="scientific">Ancylostoma duodenale</name>
    <dbReference type="NCBI Taxonomy" id="51022"/>
    <lineage>
        <taxon>Eukaryota</taxon>
        <taxon>Metazoa</taxon>
        <taxon>Ecdysozoa</taxon>
        <taxon>Nematoda</taxon>
        <taxon>Chromadorea</taxon>
        <taxon>Rhabditida</taxon>
        <taxon>Rhabditina</taxon>
        <taxon>Rhabditomorpha</taxon>
        <taxon>Strongyloidea</taxon>
        <taxon>Ancylostomatidae</taxon>
        <taxon>Ancylostomatinae</taxon>
        <taxon>Ancylostoma</taxon>
    </lineage>
</organism>
<evidence type="ECO:0000256" key="11">
    <source>
        <dbReference type="ARBA" id="ARBA00023201"/>
    </source>
</evidence>
<name>A0A0C2G0L5_9BILA</name>
<keyword evidence="12 13" id="KW-0407">Ion channel</keyword>
<evidence type="ECO:0000256" key="7">
    <source>
        <dbReference type="ARBA" id="ARBA00023053"/>
    </source>
</evidence>
<dbReference type="PRINTS" id="PR01078">
    <property type="entry name" value="AMINACHANNEL"/>
</dbReference>
<evidence type="ECO:0000256" key="5">
    <source>
        <dbReference type="ARBA" id="ARBA00022692"/>
    </source>
</evidence>
<comment type="subcellular location">
    <subcellularLocation>
        <location evidence="1">Membrane</location>
        <topology evidence="1">Multi-pass membrane protein</topology>
    </subcellularLocation>
</comment>
<reference evidence="15 16" key="1">
    <citation type="submission" date="2013-12" db="EMBL/GenBank/DDBJ databases">
        <title>Draft genome of the parsitic nematode Ancylostoma duodenale.</title>
        <authorList>
            <person name="Mitreva M."/>
        </authorList>
    </citation>
    <scope>NUCLEOTIDE SEQUENCE [LARGE SCALE GENOMIC DNA]</scope>
    <source>
        <strain evidence="15 16">Zhejiang</strain>
    </source>
</reference>
<dbReference type="EMBL" id="KN743638">
    <property type="protein sequence ID" value="KIH52444.1"/>
    <property type="molecule type" value="Genomic_DNA"/>
</dbReference>
<keyword evidence="4 13" id="KW-0894">Sodium channel</keyword>
<sequence length="242" mass="27631">MFYLASKTERYAPDENGFCRPCSSSDLSSVDSNGARMPRSVTFTACNEYFEKEHPMHQRRIGFKRFASQIILQVPVEQIRKIKETEGIGSISRETQHFSQTTTMHGPKRIYQGKRLAMYFWILMVLCSGILLCYQVSTLIKMYVSNPTVSQVSFLINEKGMDFPAVTICNFNPIKKSYIKKLNASGDFSDHLLEYLIESLMDTRALYGNADRAQLHVGDRALQVYQESHPNFTITGFFNEAG</sequence>
<accession>A0A0C2G0L5</accession>
<evidence type="ECO:0000256" key="13">
    <source>
        <dbReference type="RuleBase" id="RU000679"/>
    </source>
</evidence>
<dbReference type="GO" id="GO:0005886">
    <property type="term" value="C:plasma membrane"/>
    <property type="evidence" value="ECO:0007669"/>
    <property type="project" value="TreeGrafter"/>
</dbReference>
<keyword evidence="6 14" id="KW-1133">Transmembrane helix</keyword>
<evidence type="ECO:0000256" key="4">
    <source>
        <dbReference type="ARBA" id="ARBA00022461"/>
    </source>
</evidence>
<dbReference type="PANTHER" id="PTHR11690:SF222">
    <property type="entry name" value="AMILORIDE-SENSITIVE SODIUM CHANNEL SUBUNIT GAMMA"/>
    <property type="match status" value="1"/>
</dbReference>
<keyword evidence="11 13" id="KW-0739">Sodium transport</keyword>
<evidence type="ECO:0000256" key="8">
    <source>
        <dbReference type="ARBA" id="ARBA00023065"/>
    </source>
</evidence>
<evidence type="ECO:0000256" key="10">
    <source>
        <dbReference type="ARBA" id="ARBA00023180"/>
    </source>
</evidence>
<evidence type="ECO:0000256" key="1">
    <source>
        <dbReference type="ARBA" id="ARBA00004141"/>
    </source>
</evidence>
<dbReference type="GO" id="GO:0015280">
    <property type="term" value="F:ligand-gated sodium channel activity"/>
    <property type="evidence" value="ECO:0007669"/>
    <property type="project" value="TreeGrafter"/>
</dbReference>
<evidence type="ECO:0000256" key="3">
    <source>
        <dbReference type="ARBA" id="ARBA00022448"/>
    </source>
</evidence>
<dbReference type="Pfam" id="PF00858">
    <property type="entry name" value="ASC"/>
    <property type="match status" value="1"/>
</dbReference>
<evidence type="ECO:0000313" key="16">
    <source>
        <dbReference type="Proteomes" id="UP000054047"/>
    </source>
</evidence>
<keyword evidence="9 14" id="KW-0472">Membrane</keyword>
<evidence type="ECO:0008006" key="17">
    <source>
        <dbReference type="Google" id="ProtNLM"/>
    </source>
</evidence>
<keyword evidence="8 13" id="KW-0406">Ion transport</keyword>
<dbReference type="AlphaFoldDB" id="A0A0C2G0L5"/>
<evidence type="ECO:0000256" key="9">
    <source>
        <dbReference type="ARBA" id="ARBA00023136"/>
    </source>
</evidence>
<comment type="similarity">
    <text evidence="2 13">Belongs to the amiloride-sensitive sodium channel (TC 1.A.6) family.</text>
</comment>
<gene>
    <name evidence="15" type="ORF">ANCDUO_17455</name>
</gene>
<keyword evidence="7" id="KW-0915">Sodium</keyword>
<dbReference type="InterPro" id="IPR001873">
    <property type="entry name" value="ENaC"/>
</dbReference>
<keyword evidence="3 13" id="KW-0813">Transport</keyword>
<evidence type="ECO:0000256" key="14">
    <source>
        <dbReference type="SAM" id="Phobius"/>
    </source>
</evidence>